<dbReference type="Pfam" id="PF00005">
    <property type="entry name" value="ABC_tran"/>
    <property type="match status" value="1"/>
</dbReference>
<evidence type="ECO:0000256" key="5">
    <source>
        <dbReference type="ARBA" id="ARBA00022692"/>
    </source>
</evidence>
<dbReference type="CDD" id="cd03223">
    <property type="entry name" value="ABCD_peroxisomal_ALDP"/>
    <property type="match status" value="1"/>
</dbReference>
<dbReference type="GO" id="GO:0042760">
    <property type="term" value="P:very long-chain fatty acid catabolic process"/>
    <property type="evidence" value="ECO:0007669"/>
    <property type="project" value="TreeGrafter"/>
</dbReference>
<dbReference type="GO" id="GO:0140359">
    <property type="term" value="F:ABC-type transporter activity"/>
    <property type="evidence" value="ECO:0007669"/>
    <property type="project" value="InterPro"/>
</dbReference>
<dbReference type="AlphaFoldDB" id="A0A7S3A206"/>
<dbReference type="InterPro" id="IPR036640">
    <property type="entry name" value="ABC1_TM_sf"/>
</dbReference>
<dbReference type="FunFam" id="3.40.50.300:FF:000636">
    <property type="entry name" value="ATP-binding cassette sub-family D member 3"/>
    <property type="match status" value="1"/>
</dbReference>
<dbReference type="Gene3D" id="3.40.50.300">
    <property type="entry name" value="P-loop containing nucleotide triphosphate hydrolases"/>
    <property type="match status" value="1"/>
</dbReference>
<dbReference type="Gene3D" id="1.20.1560.10">
    <property type="entry name" value="ABC transporter type 1, transmembrane domain"/>
    <property type="match status" value="1"/>
</dbReference>
<organism evidence="11">
    <name type="scientific">Rhodosorus marinus</name>
    <dbReference type="NCBI Taxonomy" id="101924"/>
    <lineage>
        <taxon>Eukaryota</taxon>
        <taxon>Rhodophyta</taxon>
        <taxon>Stylonematophyceae</taxon>
        <taxon>Stylonematales</taxon>
        <taxon>Stylonemataceae</taxon>
        <taxon>Rhodosorus</taxon>
    </lineage>
</organism>
<dbReference type="GO" id="GO:0005778">
    <property type="term" value="C:peroxisomal membrane"/>
    <property type="evidence" value="ECO:0007669"/>
    <property type="project" value="UniProtKB-SubCell"/>
</dbReference>
<dbReference type="InterPro" id="IPR050835">
    <property type="entry name" value="ABC_transporter_sub-D"/>
</dbReference>
<dbReference type="SUPFAM" id="SSF90123">
    <property type="entry name" value="ABC transporter transmembrane region"/>
    <property type="match status" value="1"/>
</dbReference>
<accession>A0A7S3A206</accession>
<evidence type="ECO:0000256" key="7">
    <source>
        <dbReference type="ARBA" id="ARBA00022840"/>
    </source>
</evidence>
<dbReference type="GO" id="GO:0007031">
    <property type="term" value="P:peroxisome organization"/>
    <property type="evidence" value="ECO:0007669"/>
    <property type="project" value="TreeGrafter"/>
</dbReference>
<evidence type="ECO:0000256" key="9">
    <source>
        <dbReference type="ARBA" id="ARBA00023136"/>
    </source>
</evidence>
<dbReference type="GO" id="GO:0016887">
    <property type="term" value="F:ATP hydrolysis activity"/>
    <property type="evidence" value="ECO:0007669"/>
    <property type="project" value="InterPro"/>
</dbReference>
<dbReference type="InterPro" id="IPR011527">
    <property type="entry name" value="ABC1_TM_dom"/>
</dbReference>
<dbReference type="EMBL" id="HBHW01035435">
    <property type="protein sequence ID" value="CAE0059158.1"/>
    <property type="molecule type" value="Transcribed_RNA"/>
</dbReference>
<dbReference type="InterPro" id="IPR003439">
    <property type="entry name" value="ABC_transporter-like_ATP-bd"/>
</dbReference>
<keyword evidence="8" id="KW-1133">Transmembrane helix</keyword>
<feature type="domain" description="ABC transporter" evidence="10">
    <location>
        <begin position="349"/>
        <end position="577"/>
    </location>
</feature>
<name>A0A7S3A206_9RHOD</name>
<evidence type="ECO:0000256" key="4">
    <source>
        <dbReference type="ARBA" id="ARBA00022448"/>
    </source>
</evidence>
<dbReference type="InterPro" id="IPR017871">
    <property type="entry name" value="ABC_transporter-like_CS"/>
</dbReference>
<dbReference type="PROSITE" id="PS50893">
    <property type="entry name" value="ABC_TRANSPORTER_2"/>
    <property type="match status" value="1"/>
</dbReference>
<dbReference type="InterPro" id="IPR003593">
    <property type="entry name" value="AAA+_ATPase"/>
</dbReference>
<dbReference type="SUPFAM" id="SSF52540">
    <property type="entry name" value="P-loop containing nucleoside triphosphate hydrolases"/>
    <property type="match status" value="1"/>
</dbReference>
<dbReference type="InterPro" id="IPR027417">
    <property type="entry name" value="P-loop_NTPase"/>
</dbReference>
<dbReference type="GO" id="GO:0005324">
    <property type="term" value="F:long-chain fatty acid transmembrane transporter activity"/>
    <property type="evidence" value="ECO:0007669"/>
    <property type="project" value="TreeGrafter"/>
</dbReference>
<evidence type="ECO:0000256" key="2">
    <source>
        <dbReference type="ARBA" id="ARBA00008575"/>
    </source>
</evidence>
<gene>
    <name evidence="11" type="ORF">RMAR00112_LOCUS27223</name>
</gene>
<keyword evidence="7" id="KW-0067">ATP-binding</keyword>
<proteinExistence type="inferred from homology"/>
<evidence type="ECO:0000259" key="10">
    <source>
        <dbReference type="PROSITE" id="PS50893"/>
    </source>
</evidence>
<reference evidence="11" key="1">
    <citation type="submission" date="2021-01" db="EMBL/GenBank/DDBJ databases">
        <authorList>
            <person name="Corre E."/>
            <person name="Pelletier E."/>
            <person name="Niang G."/>
            <person name="Scheremetjew M."/>
            <person name="Finn R."/>
            <person name="Kale V."/>
            <person name="Holt S."/>
            <person name="Cochrane G."/>
            <person name="Meng A."/>
            <person name="Brown T."/>
            <person name="Cohen L."/>
        </authorList>
    </citation>
    <scope>NUCLEOTIDE SEQUENCE</scope>
    <source>
        <strain evidence="11">CCMP 769</strain>
    </source>
</reference>
<keyword evidence="9" id="KW-0472">Membrane</keyword>
<comment type="subcellular location">
    <subcellularLocation>
        <location evidence="1">Peroxisome membrane</location>
        <topology evidence="1">Multi-pass membrane protein</topology>
    </subcellularLocation>
</comment>
<evidence type="ECO:0000256" key="3">
    <source>
        <dbReference type="ARBA" id="ARBA00014334"/>
    </source>
</evidence>
<keyword evidence="6" id="KW-0547">Nucleotide-binding</keyword>
<sequence>MFIIRALRDLGLMMFPIAAVNNLLRYTLSRLKVMMRKQLSLHFHEKYLDPRVNTFYKVSNLDSRIRNIDQLMTTDVERFCTSSADLYSNLSKPLLDIVLFTHRLSKSLGLGGPSAMIMYFSACSLILRAIQPPFGALTAEEQRLEGEYRLHHSRLITHSEEIAFYGGSKREKLYINMAFDRLMNLMHKIFYLRFWNGIWDSLLVKYMATIVGYCVVSAPIFFKGGILSNLQSGMGGATEKAGTDDASEVAAIYTKNSRLLISLAGAIGRIVLAGKEITRLTGFCNRVATLDNVLSDIQRSTLSPTPPPSIRASSNPSLQSTFEEEVRLNELMKPGVLIVGDEDNLECPVKFDHVNLISPDRTVLCKGLTFEIPQGVNVLISGPNGCGKSSLFRVLAGLWPLYGGTLTRPTSSQQFYVPQRPYLALGTLRDQVTYPLTWLEAKRIKGATDETIIELLNEVRLGEIAKRKGGLDVECDWADVLSGGQKQRLAMARLFFHRPKYAILDECTSAVSLDVEGFMYTRAKELGITLITVSHRPSLWKFHEKVLKFDGNGGYEFRKMTTEDIPPVASFPSKPQESEVSVMGDIVDEI</sequence>
<comment type="similarity">
    <text evidence="2">Belongs to the ABC transporter superfamily. ABCD family. Peroxisomal fatty acyl CoA transporter (TC 3.A.1.203) subfamily.</text>
</comment>
<keyword evidence="5" id="KW-0812">Transmembrane</keyword>
<evidence type="ECO:0000313" key="11">
    <source>
        <dbReference type="EMBL" id="CAE0059158.1"/>
    </source>
</evidence>
<dbReference type="PANTHER" id="PTHR11384:SF67">
    <property type="entry name" value="ATP-BINDING CASSETTE SUB-FAMILY D MEMBER 1"/>
    <property type="match status" value="1"/>
</dbReference>
<evidence type="ECO:0000256" key="1">
    <source>
        <dbReference type="ARBA" id="ARBA00004585"/>
    </source>
</evidence>
<keyword evidence="4" id="KW-0813">Transport</keyword>
<dbReference type="SMART" id="SM00382">
    <property type="entry name" value="AAA"/>
    <property type="match status" value="1"/>
</dbReference>
<evidence type="ECO:0000256" key="6">
    <source>
        <dbReference type="ARBA" id="ARBA00022741"/>
    </source>
</evidence>
<dbReference type="PANTHER" id="PTHR11384">
    <property type="entry name" value="ATP-BINDING CASSETTE, SUB-FAMILY D MEMBER"/>
    <property type="match status" value="1"/>
</dbReference>
<protein>
    <recommendedName>
        <fullName evidence="3">Probable ATP-dependent transporter ycf16</fullName>
    </recommendedName>
</protein>
<dbReference type="GO" id="GO:0006635">
    <property type="term" value="P:fatty acid beta-oxidation"/>
    <property type="evidence" value="ECO:0007669"/>
    <property type="project" value="TreeGrafter"/>
</dbReference>
<evidence type="ECO:0000256" key="8">
    <source>
        <dbReference type="ARBA" id="ARBA00022989"/>
    </source>
</evidence>
<dbReference type="GO" id="GO:0005524">
    <property type="term" value="F:ATP binding"/>
    <property type="evidence" value="ECO:0007669"/>
    <property type="project" value="UniProtKB-KW"/>
</dbReference>
<dbReference type="Pfam" id="PF06472">
    <property type="entry name" value="ABC_membrane_2"/>
    <property type="match status" value="1"/>
</dbReference>
<dbReference type="GO" id="GO:0015910">
    <property type="term" value="P:long-chain fatty acid import into peroxisome"/>
    <property type="evidence" value="ECO:0007669"/>
    <property type="project" value="TreeGrafter"/>
</dbReference>
<dbReference type="PROSITE" id="PS00211">
    <property type="entry name" value="ABC_TRANSPORTER_1"/>
    <property type="match status" value="1"/>
</dbReference>